<dbReference type="Proteomes" id="UP000050469">
    <property type="component" value="Unassembled WGS sequence"/>
</dbReference>
<dbReference type="PATRIC" id="fig|251724.3.peg.1145"/>
<evidence type="ECO:0000313" key="1">
    <source>
        <dbReference type="EMBL" id="KPX80251.1"/>
    </source>
</evidence>
<sequence length="82" mass="9240">MSVPMLCMGTPFVTLCVTHETSTQSIGRIASFRRNYRGSLTQNFSRKVASSRLYTLGLRASTRWPDGSAADVPEFWNRCESF</sequence>
<proteinExistence type="predicted"/>
<dbReference type="EMBL" id="LJQO01000047">
    <property type="protein sequence ID" value="KPX80251.1"/>
    <property type="molecule type" value="Genomic_DNA"/>
</dbReference>
<name>A0A0P9U6Z5_PSEA0</name>
<reference evidence="1 2" key="1">
    <citation type="submission" date="2015-09" db="EMBL/GenBank/DDBJ databases">
        <title>Genome announcement of multiple Pseudomonas syringae strains.</title>
        <authorList>
            <person name="Thakur S."/>
            <person name="Wang P.W."/>
            <person name="Gong Y."/>
            <person name="Weir B.S."/>
            <person name="Guttman D.S."/>
        </authorList>
    </citation>
    <scope>NUCLEOTIDE SEQUENCE [LARGE SCALE GENOMIC DNA]</scope>
    <source>
        <strain evidence="1 2">ICMP7840</strain>
    </source>
</reference>
<organism evidence="1 2">
    <name type="scientific">Pseudomonas amygdali pv. photiniae</name>
    <dbReference type="NCBI Taxonomy" id="251724"/>
    <lineage>
        <taxon>Bacteria</taxon>
        <taxon>Pseudomonadati</taxon>
        <taxon>Pseudomonadota</taxon>
        <taxon>Gammaproteobacteria</taxon>
        <taxon>Pseudomonadales</taxon>
        <taxon>Pseudomonadaceae</taxon>
        <taxon>Pseudomonas</taxon>
        <taxon>Pseudomonas amygdali</taxon>
    </lineage>
</organism>
<comment type="caution">
    <text evidence="1">The sequence shown here is derived from an EMBL/GenBank/DDBJ whole genome shotgun (WGS) entry which is preliminary data.</text>
</comment>
<gene>
    <name evidence="1" type="ORF">ALO53_101864</name>
</gene>
<protein>
    <submittedName>
        <fullName evidence="1">Uncharacterized protein</fullName>
    </submittedName>
</protein>
<evidence type="ECO:0000313" key="2">
    <source>
        <dbReference type="Proteomes" id="UP000050469"/>
    </source>
</evidence>
<dbReference type="AlphaFoldDB" id="A0A0P9U6Z5"/>
<accession>A0A0P9U6Z5</accession>